<dbReference type="AlphaFoldDB" id="A0A699HEN1"/>
<protein>
    <submittedName>
        <fullName evidence="2">Uncharacterized protein</fullName>
    </submittedName>
</protein>
<gene>
    <name evidence="2" type="ORF">Tci_349604</name>
</gene>
<evidence type="ECO:0000256" key="1">
    <source>
        <dbReference type="SAM" id="MobiDB-lite"/>
    </source>
</evidence>
<organism evidence="2">
    <name type="scientific">Tanacetum cinerariifolium</name>
    <name type="common">Dalmatian daisy</name>
    <name type="synonym">Chrysanthemum cinerariifolium</name>
    <dbReference type="NCBI Taxonomy" id="118510"/>
    <lineage>
        <taxon>Eukaryota</taxon>
        <taxon>Viridiplantae</taxon>
        <taxon>Streptophyta</taxon>
        <taxon>Embryophyta</taxon>
        <taxon>Tracheophyta</taxon>
        <taxon>Spermatophyta</taxon>
        <taxon>Magnoliopsida</taxon>
        <taxon>eudicotyledons</taxon>
        <taxon>Gunneridae</taxon>
        <taxon>Pentapetalae</taxon>
        <taxon>asterids</taxon>
        <taxon>campanulids</taxon>
        <taxon>Asterales</taxon>
        <taxon>Asteraceae</taxon>
        <taxon>Asteroideae</taxon>
        <taxon>Anthemideae</taxon>
        <taxon>Anthemidinae</taxon>
        <taxon>Tanacetum</taxon>
    </lineage>
</organism>
<feature type="region of interest" description="Disordered" evidence="1">
    <location>
        <begin position="87"/>
        <end position="112"/>
    </location>
</feature>
<evidence type="ECO:0000313" key="2">
    <source>
        <dbReference type="EMBL" id="GEX77629.1"/>
    </source>
</evidence>
<sequence length="180" mass="20204">MSANDKFRLGYGDYRYGSILSYENEVLQSVFMNKECDLENTPVNDRYIEGMHIVPPIMTGNYMPSGPDVEIDYSKFTYGLKQTSVDESDAKTIENTSCESDSSVKTPTSMPAPVDNAPKIICKPKAWTDAPIIEEYESDIDDDSVSNFQENIEKPSFAFTNSVKHVKFPKENVKETGTPN</sequence>
<proteinExistence type="predicted"/>
<reference evidence="2" key="1">
    <citation type="journal article" date="2019" name="Sci. Rep.">
        <title>Draft genome of Tanacetum cinerariifolium, the natural source of mosquito coil.</title>
        <authorList>
            <person name="Yamashiro T."/>
            <person name="Shiraishi A."/>
            <person name="Satake H."/>
            <person name="Nakayama K."/>
        </authorList>
    </citation>
    <scope>NUCLEOTIDE SEQUENCE</scope>
</reference>
<name>A0A699HEN1_TANCI</name>
<feature type="compositionally biased region" description="Polar residues" evidence="1">
    <location>
        <begin position="93"/>
        <end position="109"/>
    </location>
</feature>
<accession>A0A699HEN1</accession>
<feature type="non-terminal residue" evidence="2">
    <location>
        <position position="180"/>
    </location>
</feature>
<dbReference type="EMBL" id="BKCJ010129323">
    <property type="protein sequence ID" value="GEX77629.1"/>
    <property type="molecule type" value="Genomic_DNA"/>
</dbReference>
<comment type="caution">
    <text evidence="2">The sequence shown here is derived from an EMBL/GenBank/DDBJ whole genome shotgun (WGS) entry which is preliminary data.</text>
</comment>